<accession>A0ABQ3WHU4</accession>
<organism evidence="1">
    <name type="scientific">Actinoplanes campanulatus</name>
    <dbReference type="NCBI Taxonomy" id="113559"/>
    <lineage>
        <taxon>Bacteria</taxon>
        <taxon>Bacillati</taxon>
        <taxon>Actinomycetota</taxon>
        <taxon>Actinomycetes</taxon>
        <taxon>Micromonosporales</taxon>
        <taxon>Micromonosporaceae</taxon>
        <taxon>Actinoplanes</taxon>
    </lineage>
</organism>
<proteinExistence type="predicted"/>
<protein>
    <submittedName>
        <fullName evidence="1">Uncharacterized protein</fullName>
    </submittedName>
</protein>
<sequence length="69" mass="7541">MIVDLPEPEGPMKKTNSPFSIPTLTLSNDGRDAFGYVFVTFSSRITGLESTRCNEIANPTGVGNIHELR</sequence>
<reference evidence="1" key="1">
    <citation type="submission" date="2021-01" db="EMBL/GenBank/DDBJ databases">
        <title>Whole genome shotgun sequence of Actinoplanes capillaceus NBRC 16408.</title>
        <authorList>
            <person name="Komaki H."/>
            <person name="Tamura T."/>
        </authorList>
    </citation>
    <scope>NUCLEOTIDE SEQUENCE [LARGE SCALE GENOMIC DNA]</scope>
    <source>
        <strain evidence="1">NBRC 16408</strain>
    </source>
</reference>
<dbReference type="EMBL" id="BOMF01000058">
    <property type="protein sequence ID" value="GID45813.1"/>
    <property type="molecule type" value="Genomic_DNA"/>
</dbReference>
<evidence type="ECO:0000313" key="1">
    <source>
        <dbReference type="EMBL" id="GID45813.1"/>
    </source>
</evidence>
<name>A0ABQ3WHU4_9ACTN</name>
<comment type="caution">
    <text evidence="1">The sequence shown here is derived from an EMBL/GenBank/DDBJ whole genome shotgun (WGS) entry which is preliminary data.</text>
</comment>
<gene>
    <name evidence="1" type="ORF">Aca07nite_30880</name>
</gene>